<gene>
    <name evidence="7" type="ORF">PT974_01393</name>
</gene>
<dbReference type="PANTHER" id="PTHR11604">
    <property type="entry name" value="PROFILIN"/>
    <property type="match status" value="1"/>
</dbReference>
<dbReference type="Gene3D" id="3.30.450.30">
    <property type="entry name" value="Dynein light chain 2a, cytoplasmic"/>
    <property type="match status" value="1"/>
</dbReference>
<organism evidence="7 8">
    <name type="scientific">Cladobotryum mycophilum</name>
    <dbReference type="NCBI Taxonomy" id="491253"/>
    <lineage>
        <taxon>Eukaryota</taxon>
        <taxon>Fungi</taxon>
        <taxon>Dikarya</taxon>
        <taxon>Ascomycota</taxon>
        <taxon>Pezizomycotina</taxon>
        <taxon>Sordariomycetes</taxon>
        <taxon>Hypocreomycetidae</taxon>
        <taxon>Hypocreales</taxon>
        <taxon>Hypocreaceae</taxon>
        <taxon>Cladobotryum</taxon>
    </lineage>
</organism>
<evidence type="ECO:0000256" key="4">
    <source>
        <dbReference type="ARBA" id="ARBA00023203"/>
    </source>
</evidence>
<dbReference type="InterPro" id="IPR048278">
    <property type="entry name" value="PFN"/>
</dbReference>
<sequence length="151" mass="16420">MSCTSTSTSITSSLAVLSVNDDNFLTIPQSIEYLDEQLLGCGAICQAGLYSYPDGKCLASSGNVVNTNITFQKCFERPTRFFTTGVTFNGVKYMTLRADDRLAFAQKKKSGIIVAKARNIVVVGVYDEVAEPVIAYQAVENLAAYLRSQGY</sequence>
<name>A0ABR0T3U1_9HYPO</name>
<dbReference type="Pfam" id="PF00235">
    <property type="entry name" value="Profilin"/>
    <property type="match status" value="1"/>
</dbReference>
<dbReference type="PANTHER" id="PTHR11604:SF0">
    <property type="entry name" value="PROFILIN"/>
    <property type="match status" value="1"/>
</dbReference>
<dbReference type="InterPro" id="IPR005455">
    <property type="entry name" value="PFN_euk"/>
</dbReference>
<comment type="similarity">
    <text evidence="2 6">Belongs to the profilin family.</text>
</comment>
<dbReference type="EMBL" id="JAVFKD010000001">
    <property type="protein sequence ID" value="KAK5999007.1"/>
    <property type="molecule type" value="Genomic_DNA"/>
</dbReference>
<keyword evidence="4 6" id="KW-0009">Actin-binding</keyword>
<keyword evidence="3" id="KW-0963">Cytoplasm</keyword>
<dbReference type="PRINTS" id="PR00392">
    <property type="entry name" value="PROFILIN"/>
</dbReference>
<evidence type="ECO:0000256" key="1">
    <source>
        <dbReference type="ARBA" id="ARBA00004245"/>
    </source>
</evidence>
<evidence type="ECO:0000256" key="3">
    <source>
        <dbReference type="ARBA" id="ARBA00022490"/>
    </source>
</evidence>
<comment type="subcellular location">
    <subcellularLocation>
        <location evidence="1">Cytoplasm</location>
        <location evidence="1">Cytoskeleton</location>
    </subcellularLocation>
</comment>
<evidence type="ECO:0000256" key="6">
    <source>
        <dbReference type="RuleBase" id="RU003909"/>
    </source>
</evidence>
<evidence type="ECO:0000313" key="8">
    <source>
        <dbReference type="Proteomes" id="UP001338125"/>
    </source>
</evidence>
<reference evidence="7 8" key="1">
    <citation type="submission" date="2024-01" db="EMBL/GenBank/DDBJ databases">
        <title>Complete genome of Cladobotryum mycophilum ATHUM6906.</title>
        <authorList>
            <person name="Christinaki A.C."/>
            <person name="Myridakis A.I."/>
            <person name="Kouvelis V.N."/>
        </authorList>
    </citation>
    <scope>NUCLEOTIDE SEQUENCE [LARGE SCALE GENOMIC DNA]</scope>
    <source>
        <strain evidence="7 8">ATHUM6906</strain>
    </source>
</reference>
<dbReference type="InterPro" id="IPR036140">
    <property type="entry name" value="PFN_sf"/>
</dbReference>
<evidence type="ECO:0000256" key="2">
    <source>
        <dbReference type="ARBA" id="ARBA00010058"/>
    </source>
</evidence>
<evidence type="ECO:0000313" key="7">
    <source>
        <dbReference type="EMBL" id="KAK5999007.1"/>
    </source>
</evidence>
<dbReference type="SUPFAM" id="SSF55770">
    <property type="entry name" value="Profilin (actin-binding protein)"/>
    <property type="match status" value="1"/>
</dbReference>
<comment type="caution">
    <text evidence="7">The sequence shown here is derived from an EMBL/GenBank/DDBJ whole genome shotgun (WGS) entry which is preliminary data.</text>
</comment>
<keyword evidence="8" id="KW-1185">Reference proteome</keyword>
<dbReference type="SMART" id="SM00392">
    <property type="entry name" value="PROF"/>
    <property type="match status" value="1"/>
</dbReference>
<dbReference type="Proteomes" id="UP001338125">
    <property type="component" value="Unassembled WGS sequence"/>
</dbReference>
<keyword evidence="5" id="KW-0206">Cytoskeleton</keyword>
<protein>
    <recommendedName>
        <fullName evidence="6">Profilin</fullName>
    </recommendedName>
</protein>
<dbReference type="CDD" id="cd00148">
    <property type="entry name" value="PROF"/>
    <property type="match status" value="1"/>
</dbReference>
<evidence type="ECO:0000256" key="5">
    <source>
        <dbReference type="ARBA" id="ARBA00023212"/>
    </source>
</evidence>
<proteinExistence type="inferred from homology"/>
<accession>A0ABR0T3U1</accession>